<organism evidence="2 3">
    <name type="scientific">Nocardioides luteus</name>
    <dbReference type="NCBI Taxonomy" id="1844"/>
    <lineage>
        <taxon>Bacteria</taxon>
        <taxon>Bacillati</taxon>
        <taxon>Actinomycetota</taxon>
        <taxon>Actinomycetes</taxon>
        <taxon>Propionibacteriales</taxon>
        <taxon>Nocardioidaceae</taxon>
        <taxon>Nocardioides</taxon>
    </lineage>
</organism>
<evidence type="ECO:0000313" key="2">
    <source>
        <dbReference type="EMBL" id="GLJ66515.1"/>
    </source>
</evidence>
<accession>A0ABQ5SR51</accession>
<dbReference type="Proteomes" id="UP001142292">
    <property type="component" value="Unassembled WGS sequence"/>
</dbReference>
<reference evidence="2" key="1">
    <citation type="journal article" date="2014" name="Int. J. Syst. Evol. Microbiol.">
        <title>Complete genome of a new Firmicutes species belonging to the dominant human colonic microbiota ('Ruminococcus bicirculans') reveals two chromosomes and a selective capacity to utilize plant glucans.</title>
        <authorList>
            <consortium name="NISC Comparative Sequencing Program"/>
            <person name="Wegmann U."/>
            <person name="Louis P."/>
            <person name="Goesmann A."/>
            <person name="Henrissat B."/>
            <person name="Duncan S.H."/>
            <person name="Flint H.J."/>
        </authorList>
    </citation>
    <scope>NUCLEOTIDE SEQUENCE</scope>
    <source>
        <strain evidence="2">VKM Ac-1246</strain>
    </source>
</reference>
<protein>
    <submittedName>
        <fullName evidence="2">Uncharacterized protein</fullName>
    </submittedName>
</protein>
<evidence type="ECO:0000256" key="1">
    <source>
        <dbReference type="SAM" id="MobiDB-lite"/>
    </source>
</evidence>
<reference evidence="2" key="2">
    <citation type="submission" date="2023-01" db="EMBL/GenBank/DDBJ databases">
        <authorList>
            <person name="Sun Q."/>
            <person name="Evtushenko L."/>
        </authorList>
    </citation>
    <scope>NUCLEOTIDE SEQUENCE</scope>
    <source>
        <strain evidence="2">VKM Ac-1246</strain>
    </source>
</reference>
<comment type="caution">
    <text evidence="2">The sequence shown here is derived from an EMBL/GenBank/DDBJ whole genome shotgun (WGS) entry which is preliminary data.</text>
</comment>
<evidence type="ECO:0000313" key="3">
    <source>
        <dbReference type="Proteomes" id="UP001142292"/>
    </source>
</evidence>
<feature type="region of interest" description="Disordered" evidence="1">
    <location>
        <begin position="216"/>
        <end position="263"/>
    </location>
</feature>
<sequence>MTKKLGFSAEHRETLAQLAGVDPSVSDQVLGDALLEALDEAREHYGEEEWGRRCAAAVARATGRGEPAPAPASAAPALPVPSDEGAVEWAVATGRIGAARAQYWLDRCKAERAASGSIAGSWATLQSLHPVYDASSGGLRQMEPTLSATARLDAEEAALFGDYTRDELQELHSVQDEHLLAARDRQAAAEAAAEQRERRRSQLLRQHRNYTAQVAAALEDDPEDEELMRQLYPPEPKPKPADRRPRQQTYGITPQGIVWNEED</sequence>
<gene>
    <name evidence="2" type="ORF">GCM10017579_05510</name>
</gene>
<keyword evidence="3" id="KW-1185">Reference proteome</keyword>
<dbReference type="EMBL" id="BSEL01000001">
    <property type="protein sequence ID" value="GLJ66515.1"/>
    <property type="molecule type" value="Genomic_DNA"/>
</dbReference>
<feature type="compositionally biased region" description="Basic and acidic residues" evidence="1">
    <location>
        <begin position="236"/>
        <end position="245"/>
    </location>
</feature>
<dbReference type="RefSeq" id="WP_189119302.1">
    <property type="nucleotide sequence ID" value="NZ_BMRK01000011.1"/>
</dbReference>
<proteinExistence type="predicted"/>
<name>A0ABQ5SR51_9ACTN</name>